<evidence type="ECO:0000313" key="2">
    <source>
        <dbReference type="EMBL" id="GGW74910.1"/>
    </source>
</evidence>
<feature type="transmembrane region" description="Helical" evidence="1">
    <location>
        <begin position="12"/>
        <end position="32"/>
    </location>
</feature>
<accession>A0A918JGI0</accession>
<reference evidence="2" key="1">
    <citation type="journal article" date="2014" name="Int. J. Syst. Evol. Microbiol.">
        <title>Complete genome sequence of Corynebacterium casei LMG S-19264T (=DSM 44701T), isolated from a smear-ripened cheese.</title>
        <authorList>
            <consortium name="US DOE Joint Genome Institute (JGI-PGF)"/>
            <person name="Walter F."/>
            <person name="Albersmeier A."/>
            <person name="Kalinowski J."/>
            <person name="Ruckert C."/>
        </authorList>
    </citation>
    <scope>NUCLEOTIDE SEQUENCE</scope>
    <source>
        <strain evidence="2">KCTC 22164</strain>
    </source>
</reference>
<evidence type="ECO:0000256" key="1">
    <source>
        <dbReference type="SAM" id="Phobius"/>
    </source>
</evidence>
<evidence type="ECO:0000313" key="3">
    <source>
        <dbReference type="Proteomes" id="UP000631300"/>
    </source>
</evidence>
<gene>
    <name evidence="2" type="ORF">GCM10007391_03840</name>
</gene>
<dbReference type="AlphaFoldDB" id="A0A918JGI0"/>
<name>A0A918JGI0_9ALTE</name>
<keyword evidence="3" id="KW-1185">Reference proteome</keyword>
<keyword evidence="1" id="KW-0472">Membrane</keyword>
<organism evidence="2 3">
    <name type="scientific">Alteromonas halophila</name>
    <dbReference type="NCBI Taxonomy" id="516698"/>
    <lineage>
        <taxon>Bacteria</taxon>
        <taxon>Pseudomonadati</taxon>
        <taxon>Pseudomonadota</taxon>
        <taxon>Gammaproteobacteria</taxon>
        <taxon>Alteromonadales</taxon>
        <taxon>Alteromonadaceae</taxon>
        <taxon>Alteromonas/Salinimonas group</taxon>
        <taxon>Alteromonas</taxon>
    </lineage>
</organism>
<feature type="transmembrane region" description="Helical" evidence="1">
    <location>
        <begin position="53"/>
        <end position="74"/>
    </location>
</feature>
<keyword evidence="1" id="KW-0812">Transmembrane</keyword>
<keyword evidence="1" id="KW-1133">Transmembrane helix</keyword>
<dbReference type="Proteomes" id="UP000631300">
    <property type="component" value="Unassembled WGS sequence"/>
</dbReference>
<dbReference type="EMBL" id="BMXP01000001">
    <property type="protein sequence ID" value="GGW74910.1"/>
    <property type="molecule type" value="Genomic_DNA"/>
</dbReference>
<comment type="caution">
    <text evidence="2">The sequence shown here is derived from an EMBL/GenBank/DDBJ whole genome shotgun (WGS) entry which is preliminary data.</text>
</comment>
<protein>
    <submittedName>
        <fullName evidence="2">Uncharacterized protein</fullName>
    </submittedName>
</protein>
<proteinExistence type="predicted"/>
<reference evidence="2" key="2">
    <citation type="submission" date="2020-09" db="EMBL/GenBank/DDBJ databases">
        <authorList>
            <person name="Sun Q."/>
            <person name="Kim S."/>
        </authorList>
    </citation>
    <scope>NUCLEOTIDE SEQUENCE</scope>
    <source>
        <strain evidence="2">KCTC 22164</strain>
    </source>
</reference>
<sequence length="75" mass="8385">MEEVAGSLGRGLWSVLRWLVLVVLFEIAFYWCGYGIIKLATFGKHPINKQANINLCTAAGFVFTCTLLLLVAYFL</sequence>